<gene>
    <name evidence="1" type="ORF">MILVUS5_LOCUS28103</name>
</gene>
<dbReference type="Proteomes" id="UP001177021">
    <property type="component" value="Unassembled WGS sequence"/>
</dbReference>
<evidence type="ECO:0000313" key="2">
    <source>
        <dbReference type="Proteomes" id="UP001177021"/>
    </source>
</evidence>
<keyword evidence="2" id="KW-1185">Reference proteome</keyword>
<reference evidence="1" key="1">
    <citation type="submission" date="2023-10" db="EMBL/GenBank/DDBJ databases">
        <authorList>
            <person name="Rodriguez Cubillos JULIANA M."/>
            <person name="De Vega J."/>
        </authorList>
    </citation>
    <scope>NUCLEOTIDE SEQUENCE</scope>
</reference>
<evidence type="ECO:0000313" key="1">
    <source>
        <dbReference type="EMBL" id="CAJ2662530.1"/>
    </source>
</evidence>
<comment type="caution">
    <text evidence="1">The sequence shown here is derived from an EMBL/GenBank/DDBJ whole genome shotgun (WGS) entry which is preliminary data.</text>
</comment>
<sequence length="221" mass="25874">MPITVNHVRFANRDLYDVNLHGTIINVTVTAAASVVRRWINSTLSLHRRDLERNCLIVGLGVQWTPCGRNSPADTLQLCIGRRCLILQLFHANRISTTLRNFLRNPDFTFVGFWNHSDRRKLESSEHRFEMCRDPLDLRYYAVADDDDYDDDDDDEDLSRAPIHKIVEKCLGYDVELEQSREICRSDWDDEYLSHDQVVYVSIDAYCAFRIGKNTKAWRYI</sequence>
<name>A0ACB0L1S4_TRIPR</name>
<accession>A0ACB0L1S4</accession>
<protein>
    <submittedName>
        <fullName evidence="1">Uncharacterized protein</fullName>
    </submittedName>
</protein>
<proteinExistence type="predicted"/>
<organism evidence="1 2">
    <name type="scientific">Trifolium pratense</name>
    <name type="common">Red clover</name>
    <dbReference type="NCBI Taxonomy" id="57577"/>
    <lineage>
        <taxon>Eukaryota</taxon>
        <taxon>Viridiplantae</taxon>
        <taxon>Streptophyta</taxon>
        <taxon>Embryophyta</taxon>
        <taxon>Tracheophyta</taxon>
        <taxon>Spermatophyta</taxon>
        <taxon>Magnoliopsida</taxon>
        <taxon>eudicotyledons</taxon>
        <taxon>Gunneridae</taxon>
        <taxon>Pentapetalae</taxon>
        <taxon>rosids</taxon>
        <taxon>fabids</taxon>
        <taxon>Fabales</taxon>
        <taxon>Fabaceae</taxon>
        <taxon>Papilionoideae</taxon>
        <taxon>50 kb inversion clade</taxon>
        <taxon>NPAAA clade</taxon>
        <taxon>Hologalegina</taxon>
        <taxon>IRL clade</taxon>
        <taxon>Trifolieae</taxon>
        <taxon>Trifolium</taxon>
    </lineage>
</organism>
<dbReference type="EMBL" id="CASHSV030000409">
    <property type="protein sequence ID" value="CAJ2662530.1"/>
    <property type="molecule type" value="Genomic_DNA"/>
</dbReference>